<organism evidence="2 3">
    <name type="scientific">Caballeronia catudaia</name>
    <dbReference type="NCBI Taxonomy" id="1777136"/>
    <lineage>
        <taxon>Bacteria</taxon>
        <taxon>Pseudomonadati</taxon>
        <taxon>Pseudomonadota</taxon>
        <taxon>Betaproteobacteria</taxon>
        <taxon>Burkholderiales</taxon>
        <taxon>Burkholderiaceae</taxon>
        <taxon>Caballeronia</taxon>
    </lineage>
</organism>
<feature type="transmembrane region" description="Helical" evidence="1">
    <location>
        <begin position="87"/>
        <end position="109"/>
    </location>
</feature>
<dbReference type="Proteomes" id="UP000054870">
    <property type="component" value="Unassembled WGS sequence"/>
</dbReference>
<comment type="caution">
    <text evidence="2">The sequence shown here is derived from an EMBL/GenBank/DDBJ whole genome shotgun (WGS) entry which is preliminary data.</text>
</comment>
<reference evidence="2" key="1">
    <citation type="submission" date="2016-01" db="EMBL/GenBank/DDBJ databases">
        <authorList>
            <person name="Peeters C."/>
        </authorList>
    </citation>
    <scope>NUCLEOTIDE SEQUENCE [LARGE SCALE GENOMIC DNA]</scope>
    <source>
        <strain evidence="2">LMG 29318</strain>
    </source>
</reference>
<dbReference type="RefSeq" id="WP_061126918.1">
    <property type="nucleotide sequence ID" value="NZ_FCOF02000031.1"/>
</dbReference>
<keyword evidence="3" id="KW-1185">Reference proteome</keyword>
<gene>
    <name evidence="2" type="ORF">AWB75_05189</name>
</gene>
<sequence>MTPVSAATLAIAVALLAPAARNEFYLIVIMVLLDLGNRAGFVANQARIYALRPEARNRLNTIFMVSYYLGGAARAALGGYGARLDDWIGLAVVGAVLSLAAAVASAYAAHAASADRPA</sequence>
<proteinExistence type="predicted"/>
<feature type="transmembrane region" description="Helical" evidence="1">
    <location>
        <begin position="62"/>
        <end position="81"/>
    </location>
</feature>
<dbReference type="OrthoDB" id="9815356at2"/>
<keyword evidence="1" id="KW-1133">Transmembrane helix</keyword>
<dbReference type="InterPro" id="IPR036259">
    <property type="entry name" value="MFS_trans_sf"/>
</dbReference>
<dbReference type="SUPFAM" id="SSF103473">
    <property type="entry name" value="MFS general substrate transporter"/>
    <property type="match status" value="1"/>
</dbReference>
<evidence type="ECO:0000313" key="3">
    <source>
        <dbReference type="Proteomes" id="UP000054870"/>
    </source>
</evidence>
<keyword evidence="1" id="KW-0472">Membrane</keyword>
<evidence type="ECO:0000313" key="2">
    <source>
        <dbReference type="EMBL" id="SAK81966.1"/>
    </source>
</evidence>
<protein>
    <submittedName>
        <fullName evidence="2">Major facilitator family transporter</fullName>
    </submittedName>
</protein>
<dbReference type="PANTHER" id="PTHR42910">
    <property type="entry name" value="TRANSPORTER SCO4007-RELATED"/>
    <property type="match status" value="1"/>
</dbReference>
<dbReference type="AlphaFoldDB" id="A0A158CJB7"/>
<accession>A0A158CJB7</accession>
<evidence type="ECO:0000256" key="1">
    <source>
        <dbReference type="SAM" id="Phobius"/>
    </source>
</evidence>
<dbReference type="EMBL" id="FCOF02000031">
    <property type="protein sequence ID" value="SAK81966.1"/>
    <property type="molecule type" value="Genomic_DNA"/>
</dbReference>
<name>A0A158CJB7_9BURK</name>
<dbReference type="Gene3D" id="1.20.1250.20">
    <property type="entry name" value="MFS general substrate transporter like domains"/>
    <property type="match status" value="1"/>
</dbReference>
<dbReference type="PANTHER" id="PTHR42910:SF1">
    <property type="entry name" value="MAJOR FACILITATOR SUPERFAMILY (MFS) PROFILE DOMAIN-CONTAINING PROTEIN"/>
    <property type="match status" value="1"/>
</dbReference>
<keyword evidence="1" id="KW-0812">Transmembrane</keyword>